<evidence type="ECO:0000313" key="2">
    <source>
        <dbReference type="WBParaSite" id="ALUE_0001759401-mRNA-1"/>
    </source>
</evidence>
<protein>
    <submittedName>
        <fullName evidence="2">Secreted protein</fullName>
    </submittedName>
</protein>
<name>A0A0M3IGX0_ASCLU</name>
<accession>A0A0M3IGX0</accession>
<organism evidence="1 2">
    <name type="scientific">Ascaris lumbricoides</name>
    <name type="common">Giant roundworm</name>
    <dbReference type="NCBI Taxonomy" id="6252"/>
    <lineage>
        <taxon>Eukaryota</taxon>
        <taxon>Metazoa</taxon>
        <taxon>Ecdysozoa</taxon>
        <taxon>Nematoda</taxon>
        <taxon>Chromadorea</taxon>
        <taxon>Rhabditida</taxon>
        <taxon>Spirurina</taxon>
        <taxon>Ascaridomorpha</taxon>
        <taxon>Ascaridoidea</taxon>
        <taxon>Ascarididae</taxon>
        <taxon>Ascaris</taxon>
    </lineage>
</organism>
<dbReference type="AlphaFoldDB" id="A0A0M3IGX0"/>
<keyword evidence="1" id="KW-1185">Reference proteome</keyword>
<sequence length="72" mass="8135">MTSKVYVRVLLIGQILSDLHKTTRSNLLLLSFQTTSTTINDHAGSQNAEEYRKSREPDILTARISMNAEENI</sequence>
<proteinExistence type="predicted"/>
<dbReference type="Proteomes" id="UP000036681">
    <property type="component" value="Unplaced"/>
</dbReference>
<dbReference type="WBParaSite" id="ALUE_0001759401-mRNA-1">
    <property type="protein sequence ID" value="ALUE_0001759401-mRNA-1"/>
    <property type="gene ID" value="ALUE_0001759401"/>
</dbReference>
<reference evidence="2" key="1">
    <citation type="submission" date="2017-02" db="UniProtKB">
        <authorList>
            <consortium name="WormBaseParasite"/>
        </authorList>
    </citation>
    <scope>IDENTIFICATION</scope>
</reference>
<evidence type="ECO:0000313" key="1">
    <source>
        <dbReference type="Proteomes" id="UP000036681"/>
    </source>
</evidence>